<organism evidence="1 2">
    <name type="scientific">Pyrus ussuriensis x Pyrus communis</name>
    <dbReference type="NCBI Taxonomy" id="2448454"/>
    <lineage>
        <taxon>Eukaryota</taxon>
        <taxon>Viridiplantae</taxon>
        <taxon>Streptophyta</taxon>
        <taxon>Embryophyta</taxon>
        <taxon>Tracheophyta</taxon>
        <taxon>Spermatophyta</taxon>
        <taxon>Magnoliopsida</taxon>
        <taxon>eudicotyledons</taxon>
        <taxon>Gunneridae</taxon>
        <taxon>Pentapetalae</taxon>
        <taxon>rosids</taxon>
        <taxon>fabids</taxon>
        <taxon>Rosales</taxon>
        <taxon>Rosaceae</taxon>
        <taxon>Amygdaloideae</taxon>
        <taxon>Maleae</taxon>
        <taxon>Pyrus</taxon>
    </lineage>
</organism>
<evidence type="ECO:0000313" key="1">
    <source>
        <dbReference type="EMBL" id="KAB2627143.1"/>
    </source>
</evidence>
<comment type="caution">
    <text evidence="1">The sequence shown here is derived from an EMBL/GenBank/DDBJ whole genome shotgun (WGS) entry which is preliminary data.</text>
</comment>
<reference evidence="1 2" key="1">
    <citation type="submission" date="2019-09" db="EMBL/GenBank/DDBJ databases">
        <authorList>
            <person name="Ou C."/>
        </authorList>
    </citation>
    <scope>NUCLEOTIDE SEQUENCE [LARGE SCALE GENOMIC DNA]</scope>
    <source>
        <strain evidence="1">S2</strain>
        <tissue evidence="1">Leaf</tissue>
    </source>
</reference>
<keyword evidence="2" id="KW-1185">Reference proteome</keyword>
<evidence type="ECO:0000313" key="2">
    <source>
        <dbReference type="Proteomes" id="UP000327157"/>
    </source>
</evidence>
<accession>A0A5N5HKI1</accession>
<protein>
    <submittedName>
        <fullName evidence="1">Uncharacterized protein</fullName>
    </submittedName>
</protein>
<dbReference type="AlphaFoldDB" id="A0A5N5HKI1"/>
<name>A0A5N5HKI1_9ROSA</name>
<dbReference type="Proteomes" id="UP000327157">
    <property type="component" value="Chromosome 2"/>
</dbReference>
<gene>
    <name evidence="1" type="ORF">D8674_020761</name>
</gene>
<proteinExistence type="predicted"/>
<sequence>MIYQNYLPEVIFLSLIKQAEQPASLYGSCRFRRGGSVEHINRGIVISVGYDILV</sequence>
<dbReference type="EMBL" id="SMOL01000157">
    <property type="protein sequence ID" value="KAB2627143.1"/>
    <property type="molecule type" value="Genomic_DNA"/>
</dbReference>
<reference evidence="2" key="2">
    <citation type="submission" date="2019-10" db="EMBL/GenBank/DDBJ databases">
        <title>A de novo genome assembly of a pear dwarfing rootstock.</title>
        <authorList>
            <person name="Wang F."/>
            <person name="Wang J."/>
            <person name="Li S."/>
            <person name="Zhang Y."/>
            <person name="Fang M."/>
            <person name="Ma L."/>
            <person name="Zhao Y."/>
            <person name="Jiang S."/>
        </authorList>
    </citation>
    <scope>NUCLEOTIDE SEQUENCE [LARGE SCALE GENOMIC DNA]</scope>
</reference>
<reference evidence="1 2" key="3">
    <citation type="submission" date="2019-11" db="EMBL/GenBank/DDBJ databases">
        <title>A de novo genome assembly of a pear dwarfing rootstock.</title>
        <authorList>
            <person name="Wang F."/>
            <person name="Wang J."/>
            <person name="Li S."/>
            <person name="Zhang Y."/>
            <person name="Fang M."/>
            <person name="Ma L."/>
            <person name="Zhao Y."/>
            <person name="Jiang S."/>
        </authorList>
    </citation>
    <scope>NUCLEOTIDE SEQUENCE [LARGE SCALE GENOMIC DNA]</scope>
    <source>
        <strain evidence="1">S2</strain>
        <tissue evidence="1">Leaf</tissue>
    </source>
</reference>